<reference evidence="1" key="1">
    <citation type="journal article" date="2021" name="IMA Fungus">
        <title>Genomic characterization of three marine fungi, including Emericellopsis atlantica sp. nov. with signatures of a generalist lifestyle and marine biomass degradation.</title>
        <authorList>
            <person name="Hagestad O.C."/>
            <person name="Hou L."/>
            <person name="Andersen J.H."/>
            <person name="Hansen E.H."/>
            <person name="Altermark B."/>
            <person name="Li C."/>
            <person name="Kuhnert E."/>
            <person name="Cox R.J."/>
            <person name="Crous P.W."/>
            <person name="Spatafora J.W."/>
            <person name="Lail K."/>
            <person name="Amirebrahimi M."/>
            <person name="Lipzen A."/>
            <person name="Pangilinan J."/>
            <person name="Andreopoulos W."/>
            <person name="Hayes R.D."/>
            <person name="Ng V."/>
            <person name="Grigoriev I.V."/>
            <person name="Jackson S.A."/>
            <person name="Sutton T.D.S."/>
            <person name="Dobson A.D.W."/>
            <person name="Rama T."/>
        </authorList>
    </citation>
    <scope>NUCLEOTIDE SEQUENCE</scope>
    <source>
        <strain evidence="1">TS7</strain>
    </source>
</reference>
<comment type="caution">
    <text evidence="1">The sequence shown here is derived from an EMBL/GenBank/DDBJ whole genome shotgun (WGS) entry which is preliminary data.</text>
</comment>
<dbReference type="RefSeq" id="XP_046119949.1">
    <property type="nucleotide sequence ID" value="XM_046263192.1"/>
</dbReference>
<dbReference type="Proteomes" id="UP000887229">
    <property type="component" value="Unassembled WGS sequence"/>
</dbReference>
<keyword evidence="2" id="KW-1185">Reference proteome</keyword>
<evidence type="ECO:0000313" key="1">
    <source>
        <dbReference type="EMBL" id="KAG9256025.1"/>
    </source>
</evidence>
<proteinExistence type="predicted"/>
<protein>
    <submittedName>
        <fullName evidence="1">Uncharacterized protein</fullName>
    </submittedName>
</protein>
<sequence>MKRGSAFGCCQSSGTLLESSNRTHEPGRCFRPALASSPQPGALTRLPVVKKHELPQTYGAVPAYREEFYARWCQALMSNSSSETYIRDVSRRARPGNAPRRVLDALPSNRNDCASRLFPLIYDEACSPELGGMLPTGWRVGWMTAELAVGPRFCGFCWIVLPLCNKDWRERCPLAWILLDEYLEFNQCVHLFWSSSY</sequence>
<dbReference type="EMBL" id="MU251249">
    <property type="protein sequence ID" value="KAG9256025.1"/>
    <property type="molecule type" value="Genomic_DNA"/>
</dbReference>
<evidence type="ECO:0000313" key="2">
    <source>
        <dbReference type="Proteomes" id="UP000887229"/>
    </source>
</evidence>
<dbReference type="AlphaFoldDB" id="A0A9P7ZQW2"/>
<gene>
    <name evidence="1" type="ORF">F5Z01DRAFT_650857</name>
</gene>
<organism evidence="1 2">
    <name type="scientific">Emericellopsis atlantica</name>
    <dbReference type="NCBI Taxonomy" id="2614577"/>
    <lineage>
        <taxon>Eukaryota</taxon>
        <taxon>Fungi</taxon>
        <taxon>Dikarya</taxon>
        <taxon>Ascomycota</taxon>
        <taxon>Pezizomycotina</taxon>
        <taxon>Sordariomycetes</taxon>
        <taxon>Hypocreomycetidae</taxon>
        <taxon>Hypocreales</taxon>
        <taxon>Bionectriaceae</taxon>
        <taxon>Emericellopsis</taxon>
    </lineage>
</organism>
<accession>A0A9P7ZQW2</accession>
<name>A0A9P7ZQW2_9HYPO</name>
<dbReference type="GeneID" id="70294095"/>